<feature type="domain" description="Serine aminopeptidase S33" evidence="1">
    <location>
        <begin position="181"/>
        <end position="409"/>
    </location>
</feature>
<comment type="caution">
    <text evidence="2">The sequence shown here is derived from an EMBL/GenBank/DDBJ whole genome shotgun (WGS) entry which is preliminary data.</text>
</comment>
<dbReference type="Gene3D" id="3.40.50.1820">
    <property type="entry name" value="alpha/beta hydrolase"/>
    <property type="match status" value="1"/>
</dbReference>
<dbReference type="PANTHER" id="PTHR43265:SF1">
    <property type="entry name" value="ESTERASE ESTD"/>
    <property type="match status" value="1"/>
</dbReference>
<dbReference type="RefSeq" id="WP_208131396.1">
    <property type="nucleotide sequence ID" value="NZ_BAABGQ010000006.1"/>
</dbReference>
<accession>A0ABP8QDR2</accession>
<gene>
    <name evidence="2" type="ORF">GCM10023172_18800</name>
</gene>
<name>A0ABP8QDR2_9BACT</name>
<dbReference type="InterPro" id="IPR053145">
    <property type="entry name" value="AB_hydrolase_Est10"/>
</dbReference>
<dbReference type="EMBL" id="BAABGQ010000006">
    <property type="protein sequence ID" value="GAA4499733.1"/>
    <property type="molecule type" value="Genomic_DNA"/>
</dbReference>
<proteinExistence type="predicted"/>
<dbReference type="InterPro" id="IPR029058">
    <property type="entry name" value="AB_hydrolase_fold"/>
</dbReference>
<dbReference type="PANTHER" id="PTHR43265">
    <property type="entry name" value="ESTERASE ESTD"/>
    <property type="match status" value="1"/>
</dbReference>
<keyword evidence="3" id="KW-1185">Reference proteome</keyword>
<dbReference type="SUPFAM" id="SSF53474">
    <property type="entry name" value="alpha/beta-Hydrolases"/>
    <property type="match status" value="1"/>
</dbReference>
<evidence type="ECO:0000259" key="1">
    <source>
        <dbReference type="Pfam" id="PF12146"/>
    </source>
</evidence>
<evidence type="ECO:0000313" key="3">
    <source>
        <dbReference type="Proteomes" id="UP001501243"/>
    </source>
</evidence>
<evidence type="ECO:0000313" key="2">
    <source>
        <dbReference type="EMBL" id="GAA4499733.1"/>
    </source>
</evidence>
<sequence>MPGASAPRPADTPLDGLWKGPLKLPGGELEVIFRLVKLSSGEYFATLDVPKQRVSNLSVTVTTLADTITFASVEANCRFTGRLVPDAGQLQGTWQQPGFRVPLTLTHTALPTLATATKTRLTPPYREENVTIPNAAASLQLAGTLTVPAGPGPFPAVALLSDVGAQDRNGTVNEFGPQGWLADYLTRRGIAVLRFDDRGTGQSTGAAEATLVDQVTDAQAALAFLRTRPELIPTQLGLIGHGQGGNVALLAAVRPEPPAFVVGLAPYGLTGREAAMQQEEATLRSLQTSSSQLAIALKRQQMTFDAIRQTINRSQARAIVAKILKQDNPMLSDAAADARASELTTAPYRYFLSFDPAESLAQVACPVLLLYGSADPILNPDSNMVALVNGLSISRLVTTKKLPGVNHVFQPERDQWPIVAGQAQPNFSPAAEEAIRAWITALPAK</sequence>
<keyword evidence="2" id="KW-0378">Hydrolase</keyword>
<reference evidence="3" key="1">
    <citation type="journal article" date="2019" name="Int. J. Syst. Evol. Microbiol.">
        <title>The Global Catalogue of Microorganisms (GCM) 10K type strain sequencing project: providing services to taxonomists for standard genome sequencing and annotation.</title>
        <authorList>
            <consortium name="The Broad Institute Genomics Platform"/>
            <consortium name="The Broad Institute Genome Sequencing Center for Infectious Disease"/>
            <person name="Wu L."/>
            <person name="Ma J."/>
        </authorList>
    </citation>
    <scope>NUCLEOTIDE SEQUENCE [LARGE SCALE GENOMIC DNA]</scope>
    <source>
        <strain evidence="3">JCM 17841</strain>
    </source>
</reference>
<dbReference type="InterPro" id="IPR022742">
    <property type="entry name" value="Hydrolase_4"/>
</dbReference>
<dbReference type="Pfam" id="PF12146">
    <property type="entry name" value="Hydrolase_4"/>
    <property type="match status" value="1"/>
</dbReference>
<dbReference type="Proteomes" id="UP001501243">
    <property type="component" value="Unassembled WGS sequence"/>
</dbReference>
<protein>
    <submittedName>
        <fullName evidence="2">Alpha/beta hydrolase</fullName>
    </submittedName>
</protein>
<organism evidence="2 3">
    <name type="scientific">Hymenobacter ginsengisoli</name>
    <dbReference type="NCBI Taxonomy" id="1051626"/>
    <lineage>
        <taxon>Bacteria</taxon>
        <taxon>Pseudomonadati</taxon>
        <taxon>Bacteroidota</taxon>
        <taxon>Cytophagia</taxon>
        <taxon>Cytophagales</taxon>
        <taxon>Hymenobacteraceae</taxon>
        <taxon>Hymenobacter</taxon>
    </lineage>
</organism>
<dbReference type="GO" id="GO:0016787">
    <property type="term" value="F:hydrolase activity"/>
    <property type="evidence" value="ECO:0007669"/>
    <property type="project" value="UniProtKB-KW"/>
</dbReference>